<dbReference type="GO" id="GO:0046872">
    <property type="term" value="F:metal ion binding"/>
    <property type="evidence" value="ECO:0007669"/>
    <property type="project" value="InterPro"/>
</dbReference>
<evidence type="ECO:0000256" key="5">
    <source>
        <dbReference type="PROSITE-ProRule" id="PRU00409"/>
    </source>
</evidence>
<keyword evidence="4" id="KW-0092">Biotin</keyword>
<gene>
    <name evidence="8" type="ORF">IRJ41_023549</name>
</gene>
<dbReference type="PANTHER" id="PTHR43778">
    <property type="entry name" value="PYRUVATE CARBOXYLASE"/>
    <property type="match status" value="1"/>
</dbReference>
<keyword evidence="9" id="KW-1185">Reference proteome</keyword>
<dbReference type="GO" id="GO:0004736">
    <property type="term" value="F:pyruvate carboxylase activity"/>
    <property type="evidence" value="ECO:0007669"/>
    <property type="project" value="TreeGrafter"/>
</dbReference>
<dbReference type="InterPro" id="IPR011761">
    <property type="entry name" value="ATP-grasp"/>
</dbReference>
<dbReference type="Gene3D" id="3.30.470.20">
    <property type="entry name" value="ATP-grasp fold, B domain"/>
    <property type="match status" value="1"/>
</dbReference>
<dbReference type="InterPro" id="IPR005479">
    <property type="entry name" value="CPAse_ATP-bd"/>
</dbReference>
<feature type="domain" description="Biotin carboxylation" evidence="7">
    <location>
        <begin position="47"/>
        <end position="431"/>
    </location>
</feature>
<keyword evidence="2 5" id="KW-0547">Nucleotide-binding</keyword>
<evidence type="ECO:0000256" key="2">
    <source>
        <dbReference type="ARBA" id="ARBA00022741"/>
    </source>
</evidence>
<dbReference type="PANTHER" id="PTHR43778:SF2">
    <property type="entry name" value="PYRUVATE CARBOXYLASE, MITOCHONDRIAL"/>
    <property type="match status" value="1"/>
</dbReference>
<evidence type="ECO:0000259" key="7">
    <source>
        <dbReference type="PROSITE" id="PS50979"/>
    </source>
</evidence>
<dbReference type="GO" id="GO:0006094">
    <property type="term" value="P:gluconeogenesis"/>
    <property type="evidence" value="ECO:0007669"/>
    <property type="project" value="TreeGrafter"/>
</dbReference>
<dbReference type="InterPro" id="IPR055268">
    <property type="entry name" value="PCB-like"/>
</dbReference>
<dbReference type="SUPFAM" id="SSF56059">
    <property type="entry name" value="Glutathione synthetase ATP-binding domain-like"/>
    <property type="match status" value="1"/>
</dbReference>
<keyword evidence="1" id="KW-0436">Ligase</keyword>
<evidence type="ECO:0000259" key="6">
    <source>
        <dbReference type="PROSITE" id="PS50975"/>
    </source>
</evidence>
<dbReference type="Proteomes" id="UP001059041">
    <property type="component" value="Linkage Group LG19"/>
</dbReference>
<dbReference type="GO" id="GO:0005737">
    <property type="term" value="C:cytoplasm"/>
    <property type="evidence" value="ECO:0007669"/>
    <property type="project" value="TreeGrafter"/>
</dbReference>
<dbReference type="FunFam" id="3.30.1490.20:FF:000018">
    <property type="entry name" value="Biotin carboxylase"/>
    <property type="match status" value="1"/>
</dbReference>
<evidence type="ECO:0000313" key="8">
    <source>
        <dbReference type="EMBL" id="KAI7796494.1"/>
    </source>
</evidence>
<feature type="non-terminal residue" evidence="8">
    <location>
        <position position="431"/>
    </location>
</feature>
<evidence type="ECO:0000256" key="1">
    <source>
        <dbReference type="ARBA" id="ARBA00022598"/>
    </source>
</evidence>
<dbReference type="Pfam" id="PF02786">
    <property type="entry name" value="CPSase_L_D2"/>
    <property type="match status" value="1"/>
</dbReference>
<name>A0A9W7TI97_TRIRA</name>
<dbReference type="SUPFAM" id="SSF52440">
    <property type="entry name" value="PreATP-grasp domain"/>
    <property type="match status" value="1"/>
</dbReference>
<dbReference type="Gene3D" id="3.40.50.20">
    <property type="match status" value="1"/>
</dbReference>
<dbReference type="PROSITE" id="PS50975">
    <property type="entry name" value="ATP_GRASP"/>
    <property type="match status" value="1"/>
</dbReference>
<dbReference type="InterPro" id="IPR005481">
    <property type="entry name" value="BC-like_N"/>
</dbReference>
<reference evidence="8" key="1">
    <citation type="submission" date="2021-02" db="EMBL/GenBank/DDBJ databases">
        <title>Comparative genomics reveals that relaxation of natural selection precedes convergent phenotypic evolution of cavefish.</title>
        <authorList>
            <person name="Peng Z."/>
        </authorList>
    </citation>
    <scope>NUCLEOTIDE SEQUENCE</scope>
    <source>
        <tissue evidence="8">Muscle</tissue>
    </source>
</reference>
<dbReference type="AlphaFoldDB" id="A0A9W7TI97"/>
<organism evidence="8 9">
    <name type="scientific">Triplophysa rosa</name>
    <name type="common">Cave loach</name>
    <dbReference type="NCBI Taxonomy" id="992332"/>
    <lineage>
        <taxon>Eukaryota</taxon>
        <taxon>Metazoa</taxon>
        <taxon>Chordata</taxon>
        <taxon>Craniata</taxon>
        <taxon>Vertebrata</taxon>
        <taxon>Euteleostomi</taxon>
        <taxon>Actinopterygii</taxon>
        <taxon>Neopterygii</taxon>
        <taxon>Teleostei</taxon>
        <taxon>Ostariophysi</taxon>
        <taxon>Cypriniformes</taxon>
        <taxon>Nemacheilidae</taxon>
        <taxon>Triplophysa</taxon>
    </lineage>
</organism>
<comment type="caution">
    <text evidence="8">The sequence shown here is derived from an EMBL/GenBank/DDBJ whole genome shotgun (WGS) entry which is preliminary data.</text>
</comment>
<evidence type="ECO:0000256" key="3">
    <source>
        <dbReference type="ARBA" id="ARBA00022840"/>
    </source>
</evidence>
<evidence type="ECO:0000256" key="4">
    <source>
        <dbReference type="ARBA" id="ARBA00023267"/>
    </source>
</evidence>
<dbReference type="GO" id="GO:0005524">
    <property type="term" value="F:ATP binding"/>
    <property type="evidence" value="ECO:0007669"/>
    <property type="project" value="UniProtKB-UniRule"/>
</dbReference>
<dbReference type="InterPro" id="IPR013815">
    <property type="entry name" value="ATP_grasp_subdomain_1"/>
</dbReference>
<dbReference type="Gene3D" id="3.30.1490.20">
    <property type="entry name" value="ATP-grasp fold, A domain"/>
    <property type="match status" value="1"/>
</dbReference>
<dbReference type="EMBL" id="JAFHDT010000019">
    <property type="protein sequence ID" value="KAI7796494.1"/>
    <property type="molecule type" value="Genomic_DNA"/>
</dbReference>
<dbReference type="FunFam" id="3.40.50.20:FF:000010">
    <property type="entry name" value="Propionyl-CoA carboxylase subunit alpha"/>
    <property type="match status" value="1"/>
</dbReference>
<feature type="domain" description="ATP-grasp" evidence="6">
    <location>
        <begin position="167"/>
        <end position="364"/>
    </location>
</feature>
<protein>
    <submittedName>
        <fullName evidence="8">Pyruvate carboxylase</fullName>
    </submittedName>
</protein>
<dbReference type="InterPro" id="IPR016185">
    <property type="entry name" value="PreATP-grasp_dom_sf"/>
</dbReference>
<accession>A0A9W7TI97</accession>
<dbReference type="InterPro" id="IPR011764">
    <property type="entry name" value="Biotin_carboxylation_dom"/>
</dbReference>
<keyword evidence="3 5" id="KW-0067">ATP-binding</keyword>
<dbReference type="GO" id="GO:0009374">
    <property type="term" value="F:biotin binding"/>
    <property type="evidence" value="ECO:0007669"/>
    <property type="project" value="UniProtKB-ARBA"/>
</dbReference>
<dbReference type="Pfam" id="PF00289">
    <property type="entry name" value="Biotin_carb_N"/>
    <property type="match status" value="1"/>
</dbReference>
<sequence>YECILTINMDLFNTCRKRSTLGLLAIRRVWCVTRSAHTAPQTVEYRPIKKVMVANRGEIAIRVFRACTELGIRTVAIYSEQDTGQMHRQKADEAYLIGKGLPPVAAYLHIPDIIKVAKENNVDAIHPGYGFLSERADFAQACTDAGVRFIGPTPEVVRKMGDKVEARAIAVSAGVPVVPGTNAPISSLQEAQEFSNTCGFPIIFKAAYGGGGRGMRVVREYEELEENYNRAYSEALAAFGNGALFVEKFIEKPRHIEVQILGDKYGNVIHLYERDCSIQRRHQKVVEIAPASQLDPHLRDRLTADSVNLARQVDYENAGTVEFLVDKHGKHYFIEVNSRLQVEHTVTEEITDVDLVHAQLRVCEGRSLSELGLKQDKIRINGCAIQCRVTTEDPARGFQPDTGRLEGCGDVESCRWRDEGEGDLQRKMERT</sequence>
<keyword evidence="8" id="KW-0670">Pyruvate</keyword>
<evidence type="ECO:0000313" key="9">
    <source>
        <dbReference type="Proteomes" id="UP001059041"/>
    </source>
</evidence>
<dbReference type="PROSITE" id="PS50979">
    <property type="entry name" value="BC"/>
    <property type="match status" value="1"/>
</dbReference>
<proteinExistence type="predicted"/>